<gene>
    <name evidence="1" type="ORF">WJX84_006484</name>
</gene>
<organism evidence="1 2">
    <name type="scientific">Apatococcus fuscideae</name>
    <dbReference type="NCBI Taxonomy" id="2026836"/>
    <lineage>
        <taxon>Eukaryota</taxon>
        <taxon>Viridiplantae</taxon>
        <taxon>Chlorophyta</taxon>
        <taxon>core chlorophytes</taxon>
        <taxon>Trebouxiophyceae</taxon>
        <taxon>Chlorellales</taxon>
        <taxon>Chlorellaceae</taxon>
        <taxon>Apatococcus</taxon>
    </lineage>
</organism>
<sequence length="191" mass="20975">MDSSQLSSGPMQFRIHGVRTGQMVAKRAGELPDDSLTKGPSVTWAPAGQACTLSARSFRGREVIKLHRGASRSTTCAWLNQRTTVRSAELAFSPSGQLLVEAVVIEGCTGRADVWQLLHWQLDCPAPCAEHGMAPHPRLRLQAAAGYPLTAICLSRLPVYYKTAETHLKSKSSTSWSLCTTFCYRTWLQLD</sequence>
<proteinExistence type="predicted"/>
<comment type="caution">
    <text evidence="1">The sequence shown here is derived from an EMBL/GenBank/DDBJ whole genome shotgun (WGS) entry which is preliminary data.</text>
</comment>
<evidence type="ECO:0000313" key="1">
    <source>
        <dbReference type="EMBL" id="KAK9868994.1"/>
    </source>
</evidence>
<protein>
    <submittedName>
        <fullName evidence="1">Uncharacterized protein</fullName>
    </submittedName>
</protein>
<accession>A0AAW1TNN3</accession>
<keyword evidence="2" id="KW-1185">Reference proteome</keyword>
<reference evidence="1 2" key="1">
    <citation type="journal article" date="2024" name="Nat. Commun.">
        <title>Phylogenomics reveals the evolutionary origins of lichenization in chlorophyte algae.</title>
        <authorList>
            <person name="Puginier C."/>
            <person name="Libourel C."/>
            <person name="Otte J."/>
            <person name="Skaloud P."/>
            <person name="Haon M."/>
            <person name="Grisel S."/>
            <person name="Petersen M."/>
            <person name="Berrin J.G."/>
            <person name="Delaux P.M."/>
            <person name="Dal Grande F."/>
            <person name="Keller J."/>
        </authorList>
    </citation>
    <scope>NUCLEOTIDE SEQUENCE [LARGE SCALE GENOMIC DNA]</scope>
    <source>
        <strain evidence="1 2">SAG 2523</strain>
    </source>
</reference>
<evidence type="ECO:0000313" key="2">
    <source>
        <dbReference type="Proteomes" id="UP001485043"/>
    </source>
</evidence>
<dbReference type="Proteomes" id="UP001485043">
    <property type="component" value="Unassembled WGS sequence"/>
</dbReference>
<name>A0AAW1TNN3_9CHLO</name>
<dbReference type="EMBL" id="JALJOV010000003">
    <property type="protein sequence ID" value="KAK9868994.1"/>
    <property type="molecule type" value="Genomic_DNA"/>
</dbReference>
<dbReference type="AlphaFoldDB" id="A0AAW1TNN3"/>